<keyword evidence="3" id="KW-1185">Reference proteome</keyword>
<dbReference type="EMBL" id="JAVTTO010000001">
    <property type="protein sequence ID" value="MDT7830919.1"/>
    <property type="molecule type" value="Genomic_DNA"/>
</dbReference>
<proteinExistence type="predicted"/>
<dbReference type="InterPro" id="IPR012336">
    <property type="entry name" value="Thioredoxin-like_fold"/>
</dbReference>
<comment type="caution">
    <text evidence="2">The sequence shown here is derived from an EMBL/GenBank/DDBJ whole genome shotgun (WGS) entry which is preliminary data.</text>
</comment>
<dbReference type="Gene3D" id="3.40.30.10">
    <property type="entry name" value="Glutaredoxin"/>
    <property type="match status" value="1"/>
</dbReference>
<dbReference type="InterPro" id="IPR013766">
    <property type="entry name" value="Thioredoxin_domain"/>
</dbReference>
<sequence length="448" mass="52009">MKRIAIALLIPLWIQQTFGQVVKGNLQQHKHQPISLTGFDYYKSYELGKTTIDSLGNFTLPYPKQYAGVAILKIDRSSTLLILNKKHIELAGTHLMDYDSLNYKNSFQNRMFLKIAKANALNDQAYAGLRYLTKIYTNAHFKKQHKTLVNINEEIKRIEQSNLLETYAIAKESYLFWYAPLRKLISDMPQTFRNYTERIPADIAQFRKIDFTHPNFKTSGLFRELLEGHYFMLENMGQPLDSIYVQMNLSTDYLIEKLKQNDSLLNTTSKELFKLFEKRSLFRAAAHLSSKLLDSTNCRCVIEQDLQKKMQKYVLLKVGNTAPDIKLTASKKLSDLKQNVLLVFGSSHCKACKEEAVQLLQYYTLWKDNNTPIEVVYISLDTDKKTFNTAFKNAPWQSYCNFQGWNMQAVKEYHVYATPSYFLLDKELKILVHPKSIAHVNAWIQGKI</sequence>
<dbReference type="Proteomes" id="UP001257277">
    <property type="component" value="Unassembled WGS sequence"/>
</dbReference>
<reference evidence="2 3" key="1">
    <citation type="submission" date="2023-09" db="EMBL/GenBank/DDBJ databases">
        <title>Novel taxa isolated from Blanes Bay.</title>
        <authorList>
            <person name="Rey-Velasco X."/>
            <person name="Lucena T."/>
        </authorList>
    </citation>
    <scope>NUCLEOTIDE SEQUENCE [LARGE SCALE GENOMIC DNA]</scope>
    <source>
        <strain evidence="2 3">S356</strain>
    </source>
</reference>
<gene>
    <name evidence="2" type="ORF">RQM59_00920</name>
</gene>
<feature type="domain" description="Thioredoxin" evidence="1">
    <location>
        <begin position="316"/>
        <end position="448"/>
    </location>
</feature>
<organism evidence="2 3">
    <name type="scientific">Asprobacillus argus</name>
    <dbReference type="NCBI Taxonomy" id="3076534"/>
    <lineage>
        <taxon>Bacteria</taxon>
        <taxon>Pseudomonadati</taxon>
        <taxon>Bacteroidota</taxon>
        <taxon>Flavobacteriia</taxon>
        <taxon>Flavobacteriales</taxon>
        <taxon>Flavobacteriaceae</taxon>
        <taxon>Asprobacillus</taxon>
    </lineage>
</organism>
<dbReference type="PANTHER" id="PTHR46472">
    <property type="entry name" value="NUCLEOREDOXIN"/>
    <property type="match status" value="1"/>
</dbReference>
<accession>A0ABU3LCJ7</accession>
<dbReference type="Pfam" id="PF13905">
    <property type="entry name" value="Thioredoxin_8"/>
    <property type="match status" value="1"/>
</dbReference>
<name>A0ABU3LCJ7_9FLAO</name>
<evidence type="ECO:0000259" key="1">
    <source>
        <dbReference type="PROSITE" id="PS51352"/>
    </source>
</evidence>
<dbReference type="PROSITE" id="PS51352">
    <property type="entry name" value="THIOREDOXIN_2"/>
    <property type="match status" value="1"/>
</dbReference>
<dbReference type="PANTHER" id="PTHR46472:SF1">
    <property type="entry name" value="NUCLEOREDOXIN"/>
    <property type="match status" value="1"/>
</dbReference>
<evidence type="ECO:0000313" key="2">
    <source>
        <dbReference type="EMBL" id="MDT7830919.1"/>
    </source>
</evidence>
<evidence type="ECO:0000313" key="3">
    <source>
        <dbReference type="Proteomes" id="UP001257277"/>
    </source>
</evidence>
<dbReference type="RefSeq" id="WP_349240175.1">
    <property type="nucleotide sequence ID" value="NZ_JAVTTO010000001.1"/>
</dbReference>
<dbReference type="SUPFAM" id="SSF52833">
    <property type="entry name" value="Thioredoxin-like"/>
    <property type="match status" value="1"/>
</dbReference>
<dbReference type="InterPro" id="IPR036249">
    <property type="entry name" value="Thioredoxin-like_sf"/>
</dbReference>
<protein>
    <submittedName>
        <fullName evidence="2">Thioredoxin family protein</fullName>
    </submittedName>
</protein>